<accession>A0A6J2YVP3</accession>
<gene>
    <name evidence="16" type="primary">LOC115891078</name>
</gene>
<evidence type="ECO:0000256" key="9">
    <source>
        <dbReference type="ARBA" id="ARBA00023163"/>
    </source>
</evidence>
<dbReference type="FunCoup" id="A0A6J2YVP3">
    <property type="interactions" value="1"/>
</dbReference>
<evidence type="ECO:0000256" key="12">
    <source>
        <dbReference type="PROSITE-ProRule" id="PRU00309"/>
    </source>
</evidence>
<dbReference type="GeneID" id="115891078"/>
<keyword evidence="7" id="KW-0175">Coiled coil</keyword>
<dbReference type="Pfam" id="PF05485">
    <property type="entry name" value="THAP"/>
    <property type="match status" value="1"/>
</dbReference>
<keyword evidence="9" id="KW-0804">Transcription</keyword>
<dbReference type="PROSITE" id="PS50950">
    <property type="entry name" value="ZF_THAP"/>
    <property type="match status" value="1"/>
</dbReference>
<keyword evidence="8 12" id="KW-0238">DNA-binding</keyword>
<dbReference type="SUPFAM" id="SSF57716">
    <property type="entry name" value="Glucocorticoid receptor-like (DNA-binding domain)"/>
    <property type="match status" value="1"/>
</dbReference>
<evidence type="ECO:0000256" key="4">
    <source>
        <dbReference type="ARBA" id="ARBA00022771"/>
    </source>
</evidence>
<feature type="compositionally biased region" description="Polar residues" evidence="13">
    <location>
        <begin position="108"/>
        <end position="121"/>
    </location>
</feature>
<protein>
    <submittedName>
        <fullName evidence="16">THAP domain-containing protein 1-like</fullName>
    </submittedName>
</protein>
<dbReference type="InterPro" id="IPR026516">
    <property type="entry name" value="THAP1/10"/>
</dbReference>
<comment type="similarity">
    <text evidence="2">Belongs to the THAP1 family.</text>
</comment>
<keyword evidence="11" id="KW-0131">Cell cycle</keyword>
<evidence type="ECO:0000259" key="14">
    <source>
        <dbReference type="PROSITE" id="PS50950"/>
    </source>
</evidence>
<comment type="subcellular location">
    <subcellularLocation>
        <location evidence="1">Nucleus</location>
        <location evidence="1">Nucleoplasm</location>
    </subcellularLocation>
</comment>
<evidence type="ECO:0000256" key="2">
    <source>
        <dbReference type="ARBA" id="ARBA00006177"/>
    </source>
</evidence>
<evidence type="ECO:0000313" key="15">
    <source>
        <dbReference type="Proteomes" id="UP000504635"/>
    </source>
</evidence>
<feature type="region of interest" description="Disordered" evidence="13">
    <location>
        <begin position="92"/>
        <end position="130"/>
    </location>
</feature>
<keyword evidence="15" id="KW-1185">Reference proteome</keyword>
<dbReference type="SMART" id="SM00980">
    <property type="entry name" value="THAP"/>
    <property type="match status" value="1"/>
</dbReference>
<keyword evidence="10" id="KW-0539">Nucleus</keyword>
<keyword evidence="6" id="KW-0805">Transcription regulation</keyword>
<evidence type="ECO:0000256" key="6">
    <source>
        <dbReference type="ARBA" id="ARBA00023015"/>
    </source>
</evidence>
<dbReference type="RefSeq" id="XP_030767339.1">
    <property type="nucleotide sequence ID" value="XM_030911479.1"/>
</dbReference>
<evidence type="ECO:0000256" key="5">
    <source>
        <dbReference type="ARBA" id="ARBA00022833"/>
    </source>
</evidence>
<dbReference type="AlphaFoldDB" id="A0A6J2YVP3"/>
<dbReference type="KEGG" id="soy:115891078"/>
<dbReference type="Proteomes" id="UP000504635">
    <property type="component" value="Unplaced"/>
</dbReference>
<organism evidence="15 16">
    <name type="scientific">Sitophilus oryzae</name>
    <name type="common">Rice weevil</name>
    <name type="synonym">Curculio oryzae</name>
    <dbReference type="NCBI Taxonomy" id="7048"/>
    <lineage>
        <taxon>Eukaryota</taxon>
        <taxon>Metazoa</taxon>
        <taxon>Ecdysozoa</taxon>
        <taxon>Arthropoda</taxon>
        <taxon>Hexapoda</taxon>
        <taxon>Insecta</taxon>
        <taxon>Pterygota</taxon>
        <taxon>Neoptera</taxon>
        <taxon>Endopterygota</taxon>
        <taxon>Coleoptera</taxon>
        <taxon>Polyphaga</taxon>
        <taxon>Cucujiformia</taxon>
        <taxon>Curculionidae</taxon>
        <taxon>Dryophthorinae</taxon>
        <taxon>Sitophilus</taxon>
    </lineage>
</organism>
<dbReference type="GO" id="GO:0008270">
    <property type="term" value="F:zinc ion binding"/>
    <property type="evidence" value="ECO:0007669"/>
    <property type="project" value="UniProtKB-KW"/>
</dbReference>
<proteinExistence type="inferred from homology"/>
<evidence type="ECO:0000256" key="7">
    <source>
        <dbReference type="ARBA" id="ARBA00023054"/>
    </source>
</evidence>
<evidence type="ECO:0000256" key="10">
    <source>
        <dbReference type="ARBA" id="ARBA00023242"/>
    </source>
</evidence>
<evidence type="ECO:0000313" key="16">
    <source>
        <dbReference type="RefSeq" id="XP_030767339.1"/>
    </source>
</evidence>
<evidence type="ECO:0000256" key="13">
    <source>
        <dbReference type="SAM" id="MobiDB-lite"/>
    </source>
</evidence>
<evidence type="ECO:0000256" key="8">
    <source>
        <dbReference type="ARBA" id="ARBA00023125"/>
    </source>
</evidence>
<keyword evidence="5" id="KW-0862">Zinc</keyword>
<keyword evidence="3" id="KW-0479">Metal-binding</keyword>
<name>A0A6J2YVP3_SITOR</name>
<reference evidence="16" key="1">
    <citation type="submission" date="2025-08" db="UniProtKB">
        <authorList>
            <consortium name="RefSeq"/>
        </authorList>
    </citation>
    <scope>IDENTIFICATION</scope>
    <source>
        <tissue evidence="16">Gonads</tissue>
    </source>
</reference>
<feature type="domain" description="THAP-type" evidence="14">
    <location>
        <begin position="1"/>
        <end position="82"/>
    </location>
</feature>
<sequence length="161" mass="18678">MVGCAAYGCNSSSYRKEPGITFHRFPLKNEKLLSIWVRNMHLTDFKPTASDRLGSKHFEQKYFYRTDSNKTYLLGEAIPIKFEALPKYLQPKSTPKRATKRSRENIEVPSTSAEVISQSPEETPRKKGFEGNYFMQCRNPLRSPRKLRFLSKRSRGTFQCS</sequence>
<dbReference type="GO" id="GO:0043565">
    <property type="term" value="F:sequence-specific DNA binding"/>
    <property type="evidence" value="ECO:0007669"/>
    <property type="project" value="InterPro"/>
</dbReference>
<dbReference type="OrthoDB" id="6780995at2759"/>
<keyword evidence="4 12" id="KW-0863">Zinc-finger</keyword>
<dbReference type="PANTHER" id="PTHR46600">
    <property type="entry name" value="THAP DOMAIN-CONTAINING"/>
    <property type="match status" value="1"/>
</dbReference>
<evidence type="ECO:0000256" key="11">
    <source>
        <dbReference type="ARBA" id="ARBA00023306"/>
    </source>
</evidence>
<dbReference type="InParanoid" id="A0A6J2YVP3"/>
<dbReference type="PANTHER" id="PTHR46600:SF1">
    <property type="entry name" value="THAP DOMAIN-CONTAINING PROTEIN 1"/>
    <property type="match status" value="1"/>
</dbReference>
<dbReference type="InterPro" id="IPR006612">
    <property type="entry name" value="THAP_Znf"/>
</dbReference>
<dbReference type="SMART" id="SM00692">
    <property type="entry name" value="DM3"/>
    <property type="match status" value="1"/>
</dbReference>
<evidence type="ECO:0000256" key="3">
    <source>
        <dbReference type="ARBA" id="ARBA00022723"/>
    </source>
</evidence>
<dbReference type="GO" id="GO:0005654">
    <property type="term" value="C:nucleoplasm"/>
    <property type="evidence" value="ECO:0007669"/>
    <property type="project" value="UniProtKB-SubCell"/>
</dbReference>
<evidence type="ECO:0000256" key="1">
    <source>
        <dbReference type="ARBA" id="ARBA00004642"/>
    </source>
</evidence>